<proteinExistence type="predicted"/>
<dbReference type="EMBL" id="AMCI01002430">
    <property type="protein sequence ID" value="EJX02744.1"/>
    <property type="molecule type" value="Genomic_DNA"/>
</dbReference>
<organism evidence="1">
    <name type="scientific">gut metagenome</name>
    <dbReference type="NCBI Taxonomy" id="749906"/>
    <lineage>
        <taxon>unclassified sequences</taxon>
        <taxon>metagenomes</taxon>
        <taxon>organismal metagenomes</taxon>
    </lineage>
</organism>
<protein>
    <submittedName>
        <fullName evidence="1">Uncharacterized protein</fullName>
    </submittedName>
</protein>
<comment type="caution">
    <text evidence="1">The sequence shown here is derived from an EMBL/GenBank/DDBJ whole genome shotgun (WGS) entry which is preliminary data.</text>
</comment>
<gene>
    <name evidence="1" type="ORF">EVA_09148</name>
</gene>
<reference evidence="1" key="1">
    <citation type="journal article" date="2012" name="PLoS ONE">
        <title>Gene sets for utilization of primary and secondary nutrition supplies in the distal gut of endangered iberian lynx.</title>
        <authorList>
            <person name="Alcaide M."/>
            <person name="Messina E."/>
            <person name="Richter M."/>
            <person name="Bargiela R."/>
            <person name="Peplies J."/>
            <person name="Huws S.A."/>
            <person name="Newbold C.J."/>
            <person name="Golyshin P.N."/>
            <person name="Simon M.A."/>
            <person name="Lopez G."/>
            <person name="Yakimov M.M."/>
            <person name="Ferrer M."/>
        </authorList>
    </citation>
    <scope>NUCLEOTIDE SEQUENCE</scope>
</reference>
<dbReference type="AlphaFoldDB" id="J9G794"/>
<name>J9G794_9ZZZZ</name>
<evidence type="ECO:0000313" key="1">
    <source>
        <dbReference type="EMBL" id="EJX02744.1"/>
    </source>
</evidence>
<sequence>MDKAFLNTLRTYHTLHPPAAPRRCPIIDFVEFTTTLSAASPKA</sequence>
<accession>J9G794</accession>